<sequence length="131" mass="14126">MANGVVIPARVQWRGRILLQGEEVEGVLQVFNSGGGWDMLLGKPLLKVFGVIHDFTDDSVVVKKQKPSEVFKKGLGKSVTICKVEDEDAKLAGTTVQVPPDEKVHTSDGGVRDHNSQGSGMLTIHICCQTS</sequence>
<dbReference type="Proteomes" id="UP000772434">
    <property type="component" value="Unassembled WGS sequence"/>
</dbReference>
<keyword evidence="2" id="KW-1185">Reference proteome</keyword>
<dbReference type="OrthoDB" id="3262237at2759"/>
<comment type="caution">
    <text evidence="1">The sequence shown here is derived from an EMBL/GenBank/DDBJ whole genome shotgun (WGS) entry which is preliminary data.</text>
</comment>
<name>A0A9P5UC27_9AGAR</name>
<proteinExistence type="predicted"/>
<gene>
    <name evidence="1" type="ORF">BDP27DRAFT_1317974</name>
</gene>
<organism evidence="1 2">
    <name type="scientific">Rhodocollybia butyracea</name>
    <dbReference type="NCBI Taxonomy" id="206335"/>
    <lineage>
        <taxon>Eukaryota</taxon>
        <taxon>Fungi</taxon>
        <taxon>Dikarya</taxon>
        <taxon>Basidiomycota</taxon>
        <taxon>Agaricomycotina</taxon>
        <taxon>Agaricomycetes</taxon>
        <taxon>Agaricomycetidae</taxon>
        <taxon>Agaricales</taxon>
        <taxon>Marasmiineae</taxon>
        <taxon>Omphalotaceae</taxon>
        <taxon>Rhodocollybia</taxon>
    </lineage>
</organism>
<accession>A0A9P5UC27</accession>
<reference evidence="1" key="1">
    <citation type="submission" date="2020-11" db="EMBL/GenBank/DDBJ databases">
        <authorList>
            <consortium name="DOE Joint Genome Institute"/>
            <person name="Ahrendt S."/>
            <person name="Riley R."/>
            <person name="Andreopoulos W."/>
            <person name="Labutti K."/>
            <person name="Pangilinan J."/>
            <person name="Ruiz-Duenas F.J."/>
            <person name="Barrasa J.M."/>
            <person name="Sanchez-Garcia M."/>
            <person name="Camarero S."/>
            <person name="Miyauchi S."/>
            <person name="Serrano A."/>
            <person name="Linde D."/>
            <person name="Babiker R."/>
            <person name="Drula E."/>
            <person name="Ayuso-Fernandez I."/>
            <person name="Pacheco R."/>
            <person name="Padilla G."/>
            <person name="Ferreira P."/>
            <person name="Barriuso J."/>
            <person name="Kellner H."/>
            <person name="Castanera R."/>
            <person name="Alfaro M."/>
            <person name="Ramirez L."/>
            <person name="Pisabarro A.G."/>
            <person name="Kuo A."/>
            <person name="Tritt A."/>
            <person name="Lipzen A."/>
            <person name="He G."/>
            <person name="Yan M."/>
            <person name="Ng V."/>
            <person name="Cullen D."/>
            <person name="Martin F."/>
            <person name="Rosso M.-N."/>
            <person name="Henrissat B."/>
            <person name="Hibbett D."/>
            <person name="Martinez A.T."/>
            <person name="Grigoriev I.V."/>
        </authorList>
    </citation>
    <scope>NUCLEOTIDE SEQUENCE</scope>
    <source>
        <strain evidence="1">AH 40177</strain>
    </source>
</reference>
<dbReference type="EMBL" id="JADNRY010000016">
    <property type="protein sequence ID" value="KAF9073681.1"/>
    <property type="molecule type" value="Genomic_DNA"/>
</dbReference>
<dbReference type="AlphaFoldDB" id="A0A9P5UC27"/>
<protein>
    <submittedName>
        <fullName evidence="1">Uncharacterized protein</fullName>
    </submittedName>
</protein>
<evidence type="ECO:0000313" key="1">
    <source>
        <dbReference type="EMBL" id="KAF9073681.1"/>
    </source>
</evidence>
<evidence type="ECO:0000313" key="2">
    <source>
        <dbReference type="Proteomes" id="UP000772434"/>
    </source>
</evidence>